<keyword evidence="2" id="KW-0472">Membrane</keyword>
<reference evidence="4" key="1">
    <citation type="submission" date="2018-06" db="EMBL/GenBank/DDBJ databases">
        <authorList>
            <person name="Zhirakovskaya E."/>
        </authorList>
    </citation>
    <scope>NUCLEOTIDE SEQUENCE</scope>
</reference>
<sequence length="207" mass="22995">MKTGYTGWILGLFTIFVIVALLPGPDGKELLKEGKKVSLQSLTPELEKHEAVFYFADKNYTGLEKVTVEVESGSELENRIKATIAKFFTDAQFPLFPNDTTLSEVFVVGATAVISLDSGFRRKFNGGVWTETLAITSLVNTVVESFEAIDSVKVLIDDKETELFVAHVRIVNNLHADESLTLEEVKEDEEEPADSENEKDMQETSVI</sequence>
<feature type="transmembrane region" description="Helical" evidence="2">
    <location>
        <begin position="6"/>
        <end position="24"/>
    </location>
</feature>
<evidence type="ECO:0000259" key="3">
    <source>
        <dbReference type="SMART" id="SM00909"/>
    </source>
</evidence>
<dbReference type="AlphaFoldDB" id="A0A3B1C4G5"/>
<gene>
    <name evidence="4" type="ORF">MNBD_NITROSPINAE01-154</name>
</gene>
<feature type="region of interest" description="Disordered" evidence="1">
    <location>
        <begin position="181"/>
        <end position="207"/>
    </location>
</feature>
<name>A0A3B1C4G5_9ZZZZ</name>
<feature type="domain" description="GerMN" evidence="3">
    <location>
        <begin position="80"/>
        <end position="165"/>
    </location>
</feature>
<evidence type="ECO:0000313" key="4">
    <source>
        <dbReference type="EMBL" id="VAX19483.1"/>
    </source>
</evidence>
<dbReference type="Pfam" id="PF10646">
    <property type="entry name" value="Germane"/>
    <property type="match status" value="1"/>
</dbReference>
<proteinExistence type="predicted"/>
<evidence type="ECO:0000256" key="2">
    <source>
        <dbReference type="SAM" id="Phobius"/>
    </source>
</evidence>
<feature type="compositionally biased region" description="Acidic residues" evidence="1">
    <location>
        <begin position="185"/>
        <end position="195"/>
    </location>
</feature>
<dbReference type="SMART" id="SM00909">
    <property type="entry name" value="Germane"/>
    <property type="match status" value="1"/>
</dbReference>
<evidence type="ECO:0000256" key="1">
    <source>
        <dbReference type="SAM" id="MobiDB-lite"/>
    </source>
</evidence>
<feature type="compositionally biased region" description="Basic and acidic residues" evidence="1">
    <location>
        <begin position="196"/>
        <end position="207"/>
    </location>
</feature>
<keyword evidence="2" id="KW-1133">Transmembrane helix</keyword>
<protein>
    <recommendedName>
        <fullName evidence="3">GerMN domain-containing protein</fullName>
    </recommendedName>
</protein>
<accession>A0A3B1C4G5</accession>
<organism evidence="4">
    <name type="scientific">hydrothermal vent metagenome</name>
    <dbReference type="NCBI Taxonomy" id="652676"/>
    <lineage>
        <taxon>unclassified sequences</taxon>
        <taxon>metagenomes</taxon>
        <taxon>ecological metagenomes</taxon>
    </lineage>
</organism>
<keyword evidence="2" id="KW-0812">Transmembrane</keyword>
<dbReference type="InterPro" id="IPR019606">
    <property type="entry name" value="GerMN"/>
</dbReference>
<dbReference type="EMBL" id="UOGC01000091">
    <property type="protein sequence ID" value="VAX19483.1"/>
    <property type="molecule type" value="Genomic_DNA"/>
</dbReference>